<dbReference type="EMBL" id="JARKIE010000037">
    <property type="protein sequence ID" value="KAJ7695693.1"/>
    <property type="molecule type" value="Genomic_DNA"/>
</dbReference>
<proteinExistence type="predicted"/>
<keyword evidence="3" id="KW-1185">Reference proteome</keyword>
<name>A0AAD7DPR6_MYCRO</name>
<dbReference type="InterPro" id="IPR036047">
    <property type="entry name" value="F-box-like_dom_sf"/>
</dbReference>
<evidence type="ECO:0000313" key="3">
    <source>
        <dbReference type="Proteomes" id="UP001221757"/>
    </source>
</evidence>
<dbReference type="SUPFAM" id="SSF81383">
    <property type="entry name" value="F-box domain"/>
    <property type="match status" value="1"/>
</dbReference>
<reference evidence="2" key="1">
    <citation type="submission" date="2023-03" db="EMBL/GenBank/DDBJ databases">
        <title>Massive genome expansion in bonnet fungi (Mycena s.s.) driven by repeated elements and novel gene families across ecological guilds.</title>
        <authorList>
            <consortium name="Lawrence Berkeley National Laboratory"/>
            <person name="Harder C.B."/>
            <person name="Miyauchi S."/>
            <person name="Viragh M."/>
            <person name="Kuo A."/>
            <person name="Thoen E."/>
            <person name="Andreopoulos B."/>
            <person name="Lu D."/>
            <person name="Skrede I."/>
            <person name="Drula E."/>
            <person name="Henrissat B."/>
            <person name="Morin E."/>
            <person name="Kohler A."/>
            <person name="Barry K."/>
            <person name="LaButti K."/>
            <person name="Morin E."/>
            <person name="Salamov A."/>
            <person name="Lipzen A."/>
            <person name="Mereny Z."/>
            <person name="Hegedus B."/>
            <person name="Baldrian P."/>
            <person name="Stursova M."/>
            <person name="Weitz H."/>
            <person name="Taylor A."/>
            <person name="Grigoriev I.V."/>
            <person name="Nagy L.G."/>
            <person name="Martin F."/>
            <person name="Kauserud H."/>
        </authorList>
    </citation>
    <scope>NUCLEOTIDE SEQUENCE</scope>
    <source>
        <strain evidence="2">CBHHK067</strain>
    </source>
</reference>
<organism evidence="2 3">
    <name type="scientific">Mycena rosella</name>
    <name type="common">Pink bonnet</name>
    <name type="synonym">Agaricus rosellus</name>
    <dbReference type="NCBI Taxonomy" id="1033263"/>
    <lineage>
        <taxon>Eukaryota</taxon>
        <taxon>Fungi</taxon>
        <taxon>Dikarya</taxon>
        <taxon>Basidiomycota</taxon>
        <taxon>Agaricomycotina</taxon>
        <taxon>Agaricomycetes</taxon>
        <taxon>Agaricomycetidae</taxon>
        <taxon>Agaricales</taxon>
        <taxon>Marasmiineae</taxon>
        <taxon>Mycenaceae</taxon>
        <taxon>Mycena</taxon>
    </lineage>
</organism>
<accession>A0AAD7DPR6</accession>
<dbReference type="AlphaFoldDB" id="A0AAD7DPR6"/>
<feature type="domain" description="F-box" evidence="1">
    <location>
        <begin position="17"/>
        <end position="64"/>
    </location>
</feature>
<gene>
    <name evidence="2" type="ORF">B0H17DRAFT_1055235</name>
</gene>
<sequence length="421" mass="47121">MTTTATSSPPIFPWGAPASLTTVPSDILQHVFSWASPSDLQALHVVCRVLQAYIDNGFHNWRAAFGNVKFSIPYPTLLGTLKLSTVPSLLFGAGKCMTCRRHTKSIPYSFALNIRFCSLACEFTALLQIPPTPKRAPALPIALPDLEHRNTLPAPLAYLEGSSDLRLYPVARVNSAWNRFANQYRLSTVVQMPRVTPAIQHTDAQLELWMATAELLCAGARRYRLAKEEVDQENWALLSQLAHELGYSMEQLVTSPTLARWVNLYAQDLQSFTSLAWKPIRDKAILELHQRTSLDRSQIVCSFYSVRQGDQPRRYSEEDLQRHFVSRHPDQVPAPISNGLDRCPLCPKQKTAAYDRRSMIKHVSKVSVLLTHSLSLFLATPSTARRPGRIQEDGGGDDGFMFGFTGGFVCIDLWAEGRILV</sequence>
<dbReference type="Pfam" id="PF12937">
    <property type="entry name" value="F-box-like"/>
    <property type="match status" value="1"/>
</dbReference>
<evidence type="ECO:0000259" key="1">
    <source>
        <dbReference type="PROSITE" id="PS50181"/>
    </source>
</evidence>
<protein>
    <recommendedName>
        <fullName evidence="1">F-box domain-containing protein</fullName>
    </recommendedName>
</protein>
<dbReference type="PROSITE" id="PS50181">
    <property type="entry name" value="FBOX"/>
    <property type="match status" value="1"/>
</dbReference>
<dbReference type="Proteomes" id="UP001221757">
    <property type="component" value="Unassembled WGS sequence"/>
</dbReference>
<evidence type="ECO:0000313" key="2">
    <source>
        <dbReference type="EMBL" id="KAJ7695693.1"/>
    </source>
</evidence>
<comment type="caution">
    <text evidence="2">The sequence shown here is derived from an EMBL/GenBank/DDBJ whole genome shotgun (WGS) entry which is preliminary data.</text>
</comment>
<dbReference type="InterPro" id="IPR001810">
    <property type="entry name" value="F-box_dom"/>
</dbReference>